<dbReference type="GO" id="GO:0015074">
    <property type="term" value="P:DNA integration"/>
    <property type="evidence" value="ECO:0007669"/>
    <property type="project" value="InterPro"/>
</dbReference>
<proteinExistence type="predicted"/>
<organism evidence="2 3">
    <name type="scientific">Dysosmobacter segnis</name>
    <dbReference type="NCBI Taxonomy" id="2763042"/>
    <lineage>
        <taxon>Bacteria</taxon>
        <taxon>Bacillati</taxon>
        <taxon>Bacillota</taxon>
        <taxon>Clostridia</taxon>
        <taxon>Eubacteriales</taxon>
        <taxon>Oscillospiraceae</taxon>
        <taxon>Dysosmobacter</taxon>
    </lineage>
</organism>
<comment type="caution">
    <text evidence="2">The sequence shown here is derived from an EMBL/GenBank/DDBJ whole genome shotgun (WGS) entry which is preliminary data.</text>
</comment>
<evidence type="ECO:0000259" key="1">
    <source>
        <dbReference type="Pfam" id="PF13333"/>
    </source>
</evidence>
<dbReference type="Pfam" id="PF13333">
    <property type="entry name" value="rve_2"/>
    <property type="match status" value="1"/>
</dbReference>
<dbReference type="Proteomes" id="UP000620327">
    <property type="component" value="Unassembled WGS sequence"/>
</dbReference>
<feature type="domain" description="Integrase catalytic" evidence="1">
    <location>
        <begin position="41"/>
        <end position="67"/>
    </location>
</feature>
<dbReference type="InterPro" id="IPR001584">
    <property type="entry name" value="Integrase_cat-core"/>
</dbReference>
<dbReference type="AlphaFoldDB" id="A0A923S729"/>
<dbReference type="EMBL" id="JACOQI010000006">
    <property type="protein sequence ID" value="MBC5770240.1"/>
    <property type="molecule type" value="Genomic_DNA"/>
</dbReference>
<evidence type="ECO:0000313" key="2">
    <source>
        <dbReference type="EMBL" id="MBC5770240.1"/>
    </source>
</evidence>
<sequence length="71" mass="8381">MNSTPSVRQYDILSNRWGGWIKEERFLDFNPAIAKDVPNLFDEYVHYYNYERPAAALGYKSPVQYKTELGF</sequence>
<accession>A0A923S729</accession>
<evidence type="ECO:0000313" key="3">
    <source>
        <dbReference type="Proteomes" id="UP000620327"/>
    </source>
</evidence>
<name>A0A923S729_9FIRM</name>
<keyword evidence="3" id="KW-1185">Reference proteome</keyword>
<dbReference type="RefSeq" id="WP_187014532.1">
    <property type="nucleotide sequence ID" value="NZ_JACOQI010000006.1"/>
</dbReference>
<gene>
    <name evidence="2" type="ORF">H8Z83_07880</name>
</gene>
<reference evidence="2" key="1">
    <citation type="submission" date="2020-08" db="EMBL/GenBank/DDBJ databases">
        <title>Genome public.</title>
        <authorList>
            <person name="Liu C."/>
            <person name="Sun Q."/>
        </authorList>
    </citation>
    <scope>NUCLEOTIDE SEQUENCE</scope>
    <source>
        <strain evidence="2">BX15</strain>
    </source>
</reference>
<protein>
    <submittedName>
        <fullName evidence="2">IS3 family transposase</fullName>
    </submittedName>
</protein>